<accession>A0AA40YN91</accession>
<evidence type="ECO:0000313" key="1">
    <source>
        <dbReference type="EMBL" id="MBJ7632713.1"/>
    </source>
</evidence>
<gene>
    <name evidence="2" type="ORF">HAU20_02760</name>
    <name evidence="1" type="ORF">HAU43_06405</name>
</gene>
<reference evidence="2" key="1">
    <citation type="submission" date="2020-02" db="EMBL/GenBank/DDBJ databases">
        <authorList>
            <person name="Fontana A."/>
            <person name="Patrone V."/>
            <person name="Morelli L."/>
        </authorList>
    </citation>
    <scope>NUCLEOTIDE SEQUENCE</scope>
    <source>
        <strain evidence="1">CCUG 30943</strain>
        <strain evidence="2">CCUG 43002</strain>
    </source>
</reference>
<dbReference type="EMBL" id="JAAOCP010000003">
    <property type="protein sequence ID" value="MBJ7638310.1"/>
    <property type="molecule type" value="Genomic_DNA"/>
</dbReference>
<dbReference type="GeneID" id="57978233"/>
<dbReference type="EMBL" id="JAAOCX010000006">
    <property type="protein sequence ID" value="MBJ7632713.1"/>
    <property type="molecule type" value="Genomic_DNA"/>
</dbReference>
<dbReference type="Proteomes" id="UP000728106">
    <property type="component" value="Unassembled WGS sequence"/>
</dbReference>
<reference evidence="2 3" key="2">
    <citation type="journal article" date="2021" name="Int. J. Food Microbiol.">
        <title>Safety demonstration of a microbial species for use in the food chain: Weissella confusa.</title>
        <authorList>
            <person name="Bourdichon F."/>
            <person name="Patrone V."/>
            <person name="Fontana A."/>
            <person name="Milani G."/>
            <person name="Morelli L."/>
        </authorList>
    </citation>
    <scope>NUCLEOTIDE SEQUENCE [LARGE SCALE GENOMIC DNA]</scope>
    <source>
        <strain evidence="1">CCUG 30943</strain>
        <strain evidence="2 3">CCUG 43002</strain>
    </source>
</reference>
<dbReference type="RefSeq" id="WP_135387713.1">
    <property type="nucleotide sequence ID" value="NZ_ALXH01000097.1"/>
</dbReference>
<comment type="caution">
    <text evidence="2">The sequence shown here is derived from an EMBL/GenBank/DDBJ whole genome shotgun (WGS) entry which is preliminary data.</text>
</comment>
<evidence type="ECO:0000313" key="2">
    <source>
        <dbReference type="EMBL" id="MBJ7638310.1"/>
    </source>
</evidence>
<name>A0AA40YN91_WEICO</name>
<dbReference type="Proteomes" id="UP000808038">
    <property type="component" value="Unassembled WGS sequence"/>
</dbReference>
<keyword evidence="3" id="KW-1185">Reference proteome</keyword>
<dbReference type="AlphaFoldDB" id="A0AA40YN91"/>
<evidence type="ECO:0000313" key="3">
    <source>
        <dbReference type="Proteomes" id="UP000728106"/>
    </source>
</evidence>
<protein>
    <submittedName>
        <fullName evidence="2">Uncharacterized protein</fullName>
    </submittedName>
</protein>
<sequence length="96" mass="10648">MIPIIRAITTATAKNGVNAISPIIIAKPIRIHFAKVPRFFLGKIINKITTIANIPKILIAQPLDNSKLNILITDKKYILPDYQPQELAPALIRAIQ</sequence>
<proteinExistence type="predicted"/>
<organism evidence="2 3">
    <name type="scientific">Weissella confusa</name>
    <name type="common">Lactobacillus confusus</name>
    <dbReference type="NCBI Taxonomy" id="1583"/>
    <lineage>
        <taxon>Bacteria</taxon>
        <taxon>Bacillati</taxon>
        <taxon>Bacillota</taxon>
        <taxon>Bacilli</taxon>
        <taxon>Lactobacillales</taxon>
        <taxon>Lactobacillaceae</taxon>
        <taxon>Weissella</taxon>
    </lineage>
</organism>